<feature type="domain" description="Proteasome activator PA28 C-terminal" evidence="5">
    <location>
        <begin position="922"/>
        <end position="1042"/>
    </location>
</feature>
<dbReference type="Proteomes" id="UP000677228">
    <property type="component" value="Unassembled WGS sequence"/>
</dbReference>
<dbReference type="Gene3D" id="1.20.120.180">
    <property type="entry name" value="Proteasome activator pa28, C-terminal domain"/>
    <property type="match status" value="1"/>
</dbReference>
<dbReference type="Pfam" id="PF10505">
    <property type="entry name" value="NARG2_C"/>
    <property type="match status" value="1"/>
</dbReference>
<evidence type="ECO:0000313" key="9">
    <source>
        <dbReference type="Proteomes" id="UP000677228"/>
    </source>
</evidence>
<dbReference type="EMBL" id="CAJNOK010000724">
    <property type="protein sequence ID" value="CAF0771424.1"/>
    <property type="molecule type" value="Genomic_DNA"/>
</dbReference>
<evidence type="ECO:0000259" key="4">
    <source>
        <dbReference type="Pfam" id="PF02251"/>
    </source>
</evidence>
<evidence type="ECO:0000313" key="7">
    <source>
        <dbReference type="EMBL" id="CAF0771424.1"/>
    </source>
</evidence>
<evidence type="ECO:0000256" key="3">
    <source>
        <dbReference type="ARBA" id="ARBA00037467"/>
    </source>
</evidence>
<dbReference type="EMBL" id="CAJOBA010000724">
    <property type="protein sequence ID" value="CAF3552300.1"/>
    <property type="molecule type" value="Genomic_DNA"/>
</dbReference>
<organism evidence="7 9">
    <name type="scientific">Didymodactylos carnosus</name>
    <dbReference type="NCBI Taxonomy" id="1234261"/>
    <lineage>
        <taxon>Eukaryota</taxon>
        <taxon>Metazoa</taxon>
        <taxon>Spiralia</taxon>
        <taxon>Gnathifera</taxon>
        <taxon>Rotifera</taxon>
        <taxon>Eurotatoria</taxon>
        <taxon>Bdelloidea</taxon>
        <taxon>Philodinida</taxon>
        <taxon>Philodinidae</taxon>
        <taxon>Didymodactylos</taxon>
    </lineage>
</organism>
<dbReference type="Proteomes" id="UP000682733">
    <property type="component" value="Unassembled WGS sequence"/>
</dbReference>
<evidence type="ECO:0000259" key="5">
    <source>
        <dbReference type="Pfam" id="PF02252"/>
    </source>
</evidence>
<sequence>NQMGTTEFETLLQLFRSASTMNQNSAKISSEAADGIQKDWMNNSFFYRQIGQGLSADLDLTTSDDFIMPTPEEAPTDSIIQPSPQKLDVKKQVMKTSLVENNNKRKQPLDEEINKTAESSFDENVNQSPTKARQIRLYTSIQYRTINKYYPFKIQFFTDQISSLDLEQHKMGLKVFYDQNGLVEDIEAKMKKKTEFAKAIKRMNGLLLNEHRLFNENAKDYAMNKAKLDYDYQKYSIMRYMQHWLEKKITRLKSYPQYYQEFMKIPLNSYELMNPVNFAFISILRVGTLPLLFVPEILNETFFKCSDDRDKMVSKRFLSTDTPTRLTSLMDDPNILLILAQKHVDIVLSKSSFQALIELFSTTDMKSIQNSSSLLFKIREFQLKSDTDLQSTTTNKHKVLFFEKPLPEKSYSKRQLNMKYFKRSFRSFLMGTTQDKQQHFIPFEYITTPMKEHQLTEFKIPAEPKIVNLPQKLNLDEEIEEEKEELIPENDEEEDEPTLLISTDGDVEQQQKEFKKEKQRIIKSIPVLSTEYEQQRQETGPVPVTTTVRLTVPQSLNYEYSLWQMGNLTLLIRTTYHGYLKNDQEQQCQTCIPKLEYQPQFGYEQITDQEYRKLWTESYLRNGCHILLGRINVFTEQLLKIEKFSYLDIEKHLKECDIDMLKPLKMIYSLLYGLYSLEPNSYILSCPWNESQIYLYNATKKSTSDDSTLLDLYLSPETNSLLIENNPSKQISWQPLTPTLLMPYHRKFNRIPLTFTPRHRRLYDIDFEAIHQQQTHRRFGTKSKRLANTTNNKIKSIYFLTSITKVNMDDYSTKIRIEAERLIKTEFPVKALELDALVSSQSLSFSEVPKVRHEARFPTVDELVTHFLQKNTNTTNNNNSDVIEDRKHKNVKKRKINDDQSPISFSSKEIGTSVFLFPCGLIPSNGIIQLLEDKLKPYIFHFLDSIAIIKLWIQLLIPKVEDGNNFGVSIQEDSLTEIRTLETDVTQYLDLTYKYLVSRGELVKKVAKYPHVEDYRRSVQSLDEKQFVSMRFIALELRNHYVRP</sequence>
<evidence type="ECO:0000313" key="8">
    <source>
        <dbReference type="EMBL" id="CAF3552300.1"/>
    </source>
</evidence>
<dbReference type="PANTHER" id="PTHR14633">
    <property type="entry name" value="LITTLE ELONGATION COMPLEX SUBUNIT 2"/>
    <property type="match status" value="1"/>
</dbReference>
<comment type="function">
    <text evidence="3">Implicated in immunoproteasome assembly and required for efficient antigen processing. The PA28 activator complex enhances the generation of class I binding peptides by altering the cleavage pattern of the proteasome.</text>
</comment>
<comment type="caution">
    <text evidence="7">The sequence shown here is derived from an EMBL/GenBank/DDBJ whole genome shotgun (WGS) entry which is preliminary data.</text>
</comment>
<dbReference type="AlphaFoldDB" id="A0A8S2CPP7"/>
<dbReference type="GO" id="GO:0042796">
    <property type="term" value="P:snRNA transcription by RNA polymerase III"/>
    <property type="evidence" value="ECO:0007669"/>
    <property type="project" value="TreeGrafter"/>
</dbReference>
<dbReference type="InterPro" id="IPR036252">
    <property type="entry name" value="Proteasome_activ_sf"/>
</dbReference>
<dbReference type="GO" id="GO:0008023">
    <property type="term" value="C:transcription elongation factor complex"/>
    <property type="evidence" value="ECO:0007669"/>
    <property type="project" value="InterPro"/>
</dbReference>
<feature type="non-terminal residue" evidence="7">
    <location>
        <position position="1044"/>
    </location>
</feature>
<proteinExistence type="inferred from homology"/>
<dbReference type="FunFam" id="1.20.120.180:FF:000002">
    <property type="entry name" value="Proteasome activator complex subunit 1"/>
    <property type="match status" value="1"/>
</dbReference>
<name>A0A8S2CPP7_9BILA</name>
<comment type="similarity">
    <text evidence="1">Belongs to the PA28 family.</text>
</comment>
<evidence type="ECO:0000256" key="1">
    <source>
        <dbReference type="ARBA" id="ARBA00005883"/>
    </source>
</evidence>
<dbReference type="Pfam" id="PF02251">
    <property type="entry name" value="PA28_N"/>
    <property type="match status" value="1"/>
</dbReference>
<dbReference type="InterPro" id="IPR036996">
    <property type="entry name" value="PA28_N_sf"/>
</dbReference>
<keyword evidence="2" id="KW-0647">Proteasome</keyword>
<dbReference type="GO" id="GO:0008537">
    <property type="term" value="C:proteasome activator complex"/>
    <property type="evidence" value="ECO:0007669"/>
    <property type="project" value="InterPro"/>
</dbReference>
<feature type="domain" description="Little elongation complex subunit 2 C-terminal" evidence="6">
    <location>
        <begin position="553"/>
        <end position="757"/>
    </location>
</feature>
<protein>
    <submittedName>
        <fullName evidence="7">Uncharacterized protein</fullName>
    </submittedName>
</protein>
<dbReference type="GO" id="GO:0045945">
    <property type="term" value="P:positive regulation of transcription by RNA polymerase III"/>
    <property type="evidence" value="ECO:0007669"/>
    <property type="project" value="TreeGrafter"/>
</dbReference>
<dbReference type="InterPro" id="IPR036997">
    <property type="entry name" value="PA28_C_sf"/>
</dbReference>
<evidence type="ECO:0000256" key="2">
    <source>
        <dbReference type="ARBA" id="ARBA00022942"/>
    </source>
</evidence>
<dbReference type="InterPro" id="IPR003186">
    <property type="entry name" value="PA28_C"/>
</dbReference>
<dbReference type="PANTHER" id="PTHR14633:SF3">
    <property type="entry name" value="LITTLE ELONGATION COMPLEX SUBUNIT 2"/>
    <property type="match status" value="1"/>
</dbReference>
<accession>A0A8S2CPP7</accession>
<feature type="domain" description="Proteasome activator PA28 N-terminal" evidence="4">
    <location>
        <begin position="805"/>
        <end position="858"/>
    </location>
</feature>
<dbReference type="InterPro" id="IPR003185">
    <property type="entry name" value="Proteasome_activ_PA28_N"/>
</dbReference>
<dbReference type="Pfam" id="PF02252">
    <property type="entry name" value="PA28_C"/>
    <property type="match status" value="1"/>
</dbReference>
<gene>
    <name evidence="7" type="ORF">OVA965_LOCUS3105</name>
    <name evidence="8" type="ORF">TMI583_LOCUS3104</name>
</gene>
<dbReference type="SUPFAM" id="SSF47216">
    <property type="entry name" value="Proteasome activator"/>
    <property type="match status" value="1"/>
</dbReference>
<dbReference type="InterPro" id="IPR019535">
    <property type="entry name" value="ICE2_C"/>
</dbReference>
<evidence type="ECO:0000259" key="6">
    <source>
        <dbReference type="Pfam" id="PF10505"/>
    </source>
</evidence>
<dbReference type="GO" id="GO:0042795">
    <property type="term" value="P:snRNA transcription by RNA polymerase II"/>
    <property type="evidence" value="ECO:0007669"/>
    <property type="project" value="TreeGrafter"/>
</dbReference>
<reference evidence="7" key="1">
    <citation type="submission" date="2021-02" db="EMBL/GenBank/DDBJ databases">
        <authorList>
            <person name="Nowell W R."/>
        </authorList>
    </citation>
    <scope>NUCLEOTIDE SEQUENCE</scope>
</reference>
<dbReference type="Gene3D" id="1.20.5.120">
    <property type="entry name" value="Proteasome activator pa28, N-terminal domain"/>
    <property type="match status" value="1"/>
</dbReference>